<feature type="domain" description="Calcineurin-like phosphoesterase" evidence="2">
    <location>
        <begin position="350"/>
        <end position="531"/>
    </location>
</feature>
<evidence type="ECO:0000256" key="1">
    <source>
        <dbReference type="SAM" id="SignalP"/>
    </source>
</evidence>
<keyword evidence="1" id="KW-0732">Signal</keyword>
<organism evidence="4 5">
    <name type="scientific">Fictibacillus barbaricus</name>
    <dbReference type="NCBI Taxonomy" id="182136"/>
    <lineage>
        <taxon>Bacteria</taxon>
        <taxon>Bacillati</taxon>
        <taxon>Bacillota</taxon>
        <taxon>Bacilli</taxon>
        <taxon>Bacillales</taxon>
        <taxon>Fictibacillaceae</taxon>
        <taxon>Fictibacillus</taxon>
    </lineage>
</organism>
<dbReference type="InterPro" id="IPR012928">
    <property type="entry name" value="Toxin_rcpt-bd_N"/>
</dbReference>
<evidence type="ECO:0000259" key="3">
    <source>
        <dbReference type="Pfam" id="PF07953"/>
    </source>
</evidence>
<evidence type="ECO:0000313" key="4">
    <source>
        <dbReference type="EMBL" id="MBN3543883.1"/>
    </source>
</evidence>
<dbReference type="InterPro" id="IPR013783">
    <property type="entry name" value="Ig-like_fold"/>
</dbReference>
<keyword evidence="5" id="KW-1185">Reference proteome</keyword>
<dbReference type="EMBL" id="JAFHKS010000036">
    <property type="protein sequence ID" value="MBN3543883.1"/>
    <property type="molecule type" value="Genomic_DNA"/>
</dbReference>
<dbReference type="RefSeq" id="WP_205723973.1">
    <property type="nucleotide sequence ID" value="NZ_BMCE01000009.1"/>
</dbReference>
<protein>
    <submittedName>
        <fullName evidence="4">Metallophosphoesterase</fullName>
    </submittedName>
</protein>
<accession>A0ABS2Z9D0</accession>
<dbReference type="Proteomes" id="UP001319060">
    <property type="component" value="Unassembled WGS sequence"/>
</dbReference>
<sequence length="925" mass="101057">MKRIISISLVIMMLFGMVSVTTYAEKDNASKDANPLISSIKFDNNLKDDANQQDLIAKGNYSFVDGVLPGTKALHLESGNGNYVSTPQSLKFGEESFTVSFWYKGDTKNNNVILSNKDFSNGSNAGWAIYTSANSINMNFGFPTAKVKNISFGRNTFDASDWRYVTFVVDRDKMLASLYIDAYKMAETSLRHGSLDTSNPLNIGSDGLGNLGGNSFGIADLMIQKGVLSTDVVQANYNSYAGHEVDMNALNDTISEASAIVEGGRDNGFSKTDFKYLKKALNYSKTVTRTQKVKFYTQETINYYERELNNAIFIYQKSNKTLTPPGLNVTINSDTEISSNPAAIARVEDDMRKAMSVFPHSDVMLIPGDVTGGNKASEYVWMGELTKVYNKLQSEGLFDSTELLMVRGNHDMGGAENLIPIGSAGAWNEATQSYDNNFFNSAYRVKVKGYNIVGFDANYNNQNTVGKTQNYLKTITEEEDYDPTKPIFVMSHFPVSGTVWGSRWSSSGSNAVGKYIADNNLSQVFYMSGHTQYDPTDERSLHQGSATFLDSGASSYSSYIDDGPYGGYIEGAYIKYKTTPRIVNFLEVYGPKIIIKQYNLSTNEFVGIPRVVNVGEGKNAFTYSRNDIRELIPPQFDEGITVDSIKSNEVNFTMKQANDNVRVLEYNVELINKLTGDVDKSFNSLSLPLDKPFDVYRQYKITGLLPKTPYLLRVFAADSMYNRSSQAIDIITKGVNLNSITAPASVSANNGTAKTAEALGLPTEVILATDGGNVDASVTWDLSGVSYDPAIKTVQTFSVPGTVTLPSGVENPNSVPLTTSINVTVQAVGVAAGQITLDKSQYIQGEAINLSYTGAALNGKDWVGIYRTGAVPPGAGASLRWSYLKSGSGRVSLNNGLAPGTYDALFLLNDGYTVVDRKTFQVVQP</sequence>
<dbReference type="CDD" id="cd00063">
    <property type="entry name" value="FN3"/>
    <property type="match status" value="1"/>
</dbReference>
<evidence type="ECO:0000313" key="5">
    <source>
        <dbReference type="Proteomes" id="UP001319060"/>
    </source>
</evidence>
<comment type="caution">
    <text evidence="4">The sequence shown here is derived from an EMBL/GenBank/DDBJ whole genome shotgun (WGS) entry which is preliminary data.</text>
</comment>
<feature type="signal peptide" evidence="1">
    <location>
        <begin position="1"/>
        <end position="24"/>
    </location>
</feature>
<evidence type="ECO:0000259" key="2">
    <source>
        <dbReference type="Pfam" id="PF00149"/>
    </source>
</evidence>
<dbReference type="Pfam" id="PF07953">
    <property type="entry name" value="Toxin_R_bind_N"/>
    <property type="match status" value="1"/>
</dbReference>
<dbReference type="InterPro" id="IPR029052">
    <property type="entry name" value="Metallo-depent_PP-like"/>
</dbReference>
<feature type="domain" description="Clostridium neurotoxin receptor binding N-terminal" evidence="3">
    <location>
        <begin position="71"/>
        <end position="200"/>
    </location>
</feature>
<name>A0ABS2Z9D0_9BACL</name>
<dbReference type="Gene3D" id="2.60.40.10">
    <property type="entry name" value="Immunoglobulins"/>
    <property type="match status" value="1"/>
</dbReference>
<reference evidence="4 5" key="1">
    <citation type="submission" date="2021-01" db="EMBL/GenBank/DDBJ databases">
        <title>Genome Sequencing of Type Strains.</title>
        <authorList>
            <person name="Lemaire J.F."/>
            <person name="Inderbitzin P."/>
            <person name="Collins S.B."/>
            <person name="Wespe N."/>
            <person name="Knight-Connoni V."/>
        </authorList>
    </citation>
    <scope>NUCLEOTIDE SEQUENCE [LARGE SCALE GENOMIC DNA]</scope>
    <source>
        <strain evidence="4 5">DSM 14730</strain>
    </source>
</reference>
<dbReference type="SUPFAM" id="SSF56300">
    <property type="entry name" value="Metallo-dependent phosphatases"/>
    <property type="match status" value="1"/>
</dbReference>
<dbReference type="SUPFAM" id="SSF49899">
    <property type="entry name" value="Concanavalin A-like lectins/glucanases"/>
    <property type="match status" value="1"/>
</dbReference>
<dbReference type="InterPro" id="IPR003961">
    <property type="entry name" value="FN3_dom"/>
</dbReference>
<dbReference type="Pfam" id="PF00149">
    <property type="entry name" value="Metallophos"/>
    <property type="match status" value="1"/>
</dbReference>
<feature type="chain" id="PRO_5047407830" evidence="1">
    <location>
        <begin position="25"/>
        <end position="925"/>
    </location>
</feature>
<gene>
    <name evidence="4" type="ORF">JYA64_01030</name>
</gene>
<dbReference type="InterPro" id="IPR013320">
    <property type="entry name" value="ConA-like_dom_sf"/>
</dbReference>
<dbReference type="Gene3D" id="3.60.21.10">
    <property type="match status" value="1"/>
</dbReference>
<proteinExistence type="predicted"/>
<dbReference type="InterPro" id="IPR004843">
    <property type="entry name" value="Calcineurin-like_PHP"/>
</dbReference>
<dbReference type="Gene3D" id="2.60.120.200">
    <property type="match status" value="1"/>
</dbReference>